<evidence type="ECO:0000256" key="3">
    <source>
        <dbReference type="ARBA" id="ARBA00022448"/>
    </source>
</evidence>
<dbReference type="Gene3D" id="3.30.70.1350">
    <property type="entry name" value="Cation efflux protein, cytoplasmic domain"/>
    <property type="match status" value="1"/>
</dbReference>
<dbReference type="InterPro" id="IPR027470">
    <property type="entry name" value="Cation_efflux_CTD"/>
</dbReference>
<sequence length="299" mass="31335">MRALWISFGVLLVTAAAQAVIVALSGSVALLGDTLHNVADALTAVPLAIAFALGRRAATRRFTYGLGRAEDLAGLVVVVLIALSACAAGYQAVSRIIEPRAVEHLALVAVAGAIGFLGNELVARYRIRVGREIGSGALVADGLHARTDGLTSLVVVLAAGGTWAGIPYADPVVGLGMTVLIVLVLRAAAREVFGRLLDGVDPELVDRAELTLADTPGVRGVTAVRLRWVGHRLFAESTIVADADSTLLAAHTVAVEAEHRLRHSLRHLAEVTIHIDPAPHPDPDHPAHDHHAALAHHLR</sequence>
<dbReference type="GO" id="GO:0005886">
    <property type="term" value="C:plasma membrane"/>
    <property type="evidence" value="ECO:0007669"/>
    <property type="project" value="TreeGrafter"/>
</dbReference>
<feature type="transmembrane region" description="Helical" evidence="8">
    <location>
        <begin position="105"/>
        <end position="127"/>
    </location>
</feature>
<dbReference type="FunFam" id="1.20.1510.10:FF:000006">
    <property type="entry name" value="Divalent cation efflux transporter"/>
    <property type="match status" value="1"/>
</dbReference>
<feature type="domain" description="Cation efflux protein transmembrane" evidence="9">
    <location>
        <begin position="4"/>
        <end position="197"/>
    </location>
</feature>
<dbReference type="GO" id="GO:0015341">
    <property type="term" value="F:zinc efflux antiporter activity"/>
    <property type="evidence" value="ECO:0007669"/>
    <property type="project" value="TreeGrafter"/>
</dbReference>
<name>A0A1G6THN6_9PSEU</name>
<accession>A0A1G6THN6</accession>
<dbReference type="InterPro" id="IPR036837">
    <property type="entry name" value="Cation_efflux_CTD_sf"/>
</dbReference>
<evidence type="ECO:0000313" key="11">
    <source>
        <dbReference type="EMBL" id="SDD28583.1"/>
    </source>
</evidence>
<dbReference type="Gene3D" id="1.20.1510.10">
    <property type="entry name" value="Cation efflux protein transmembrane domain"/>
    <property type="match status" value="1"/>
</dbReference>
<evidence type="ECO:0000313" key="12">
    <source>
        <dbReference type="Proteomes" id="UP000199501"/>
    </source>
</evidence>
<evidence type="ECO:0000259" key="10">
    <source>
        <dbReference type="Pfam" id="PF16916"/>
    </source>
</evidence>
<dbReference type="Pfam" id="PF16916">
    <property type="entry name" value="ZT_dimer"/>
    <property type="match status" value="1"/>
</dbReference>
<feature type="transmembrane region" description="Helical" evidence="8">
    <location>
        <begin position="35"/>
        <end position="53"/>
    </location>
</feature>
<dbReference type="SUPFAM" id="SSF161111">
    <property type="entry name" value="Cation efflux protein transmembrane domain-like"/>
    <property type="match status" value="1"/>
</dbReference>
<feature type="transmembrane region" description="Helical" evidence="8">
    <location>
        <begin position="172"/>
        <end position="189"/>
    </location>
</feature>
<keyword evidence="12" id="KW-1185">Reference proteome</keyword>
<dbReference type="GO" id="GO:0006882">
    <property type="term" value="P:intracellular zinc ion homeostasis"/>
    <property type="evidence" value="ECO:0007669"/>
    <property type="project" value="TreeGrafter"/>
</dbReference>
<dbReference type="Proteomes" id="UP000199501">
    <property type="component" value="Unassembled WGS sequence"/>
</dbReference>
<dbReference type="EMBL" id="FMZZ01000009">
    <property type="protein sequence ID" value="SDD28583.1"/>
    <property type="molecule type" value="Genomic_DNA"/>
</dbReference>
<feature type="region of interest" description="Disordered" evidence="7">
    <location>
        <begin position="277"/>
        <end position="299"/>
    </location>
</feature>
<evidence type="ECO:0000256" key="4">
    <source>
        <dbReference type="ARBA" id="ARBA00022692"/>
    </source>
</evidence>
<dbReference type="InterPro" id="IPR027469">
    <property type="entry name" value="Cation_efflux_TMD_sf"/>
</dbReference>
<evidence type="ECO:0000256" key="8">
    <source>
        <dbReference type="SAM" id="Phobius"/>
    </source>
</evidence>
<evidence type="ECO:0000256" key="7">
    <source>
        <dbReference type="SAM" id="MobiDB-lite"/>
    </source>
</evidence>
<feature type="compositionally biased region" description="Basic and acidic residues" evidence="7">
    <location>
        <begin position="277"/>
        <end position="292"/>
    </location>
</feature>
<dbReference type="STRING" id="1271860.SAMN05216174_109151"/>
<dbReference type="AlphaFoldDB" id="A0A1G6THN6"/>
<dbReference type="PANTHER" id="PTHR43840:SF15">
    <property type="entry name" value="MITOCHONDRIAL METAL TRANSPORTER 1-RELATED"/>
    <property type="match status" value="1"/>
</dbReference>
<organism evidence="11 12">
    <name type="scientific">Actinokineospora iranica</name>
    <dbReference type="NCBI Taxonomy" id="1271860"/>
    <lineage>
        <taxon>Bacteria</taxon>
        <taxon>Bacillati</taxon>
        <taxon>Actinomycetota</taxon>
        <taxon>Actinomycetes</taxon>
        <taxon>Pseudonocardiales</taxon>
        <taxon>Pseudonocardiaceae</taxon>
        <taxon>Actinokineospora</taxon>
    </lineage>
</organism>
<dbReference type="GO" id="GO:0015093">
    <property type="term" value="F:ferrous iron transmembrane transporter activity"/>
    <property type="evidence" value="ECO:0007669"/>
    <property type="project" value="TreeGrafter"/>
</dbReference>
<gene>
    <name evidence="11" type="ORF">SAMN05216174_109151</name>
</gene>
<dbReference type="Pfam" id="PF01545">
    <property type="entry name" value="Cation_efflux"/>
    <property type="match status" value="1"/>
</dbReference>
<evidence type="ECO:0000256" key="5">
    <source>
        <dbReference type="ARBA" id="ARBA00022989"/>
    </source>
</evidence>
<comment type="similarity">
    <text evidence="2">Belongs to the cation diffusion facilitator (CDF) transporter (TC 2.A.4) family.</text>
</comment>
<dbReference type="InterPro" id="IPR050291">
    <property type="entry name" value="CDF_Transporter"/>
</dbReference>
<keyword evidence="6 8" id="KW-0472">Membrane</keyword>
<dbReference type="InterPro" id="IPR058533">
    <property type="entry name" value="Cation_efflux_TM"/>
</dbReference>
<comment type="subcellular location">
    <subcellularLocation>
        <location evidence="1">Membrane</location>
        <topology evidence="1">Multi-pass membrane protein</topology>
    </subcellularLocation>
</comment>
<evidence type="ECO:0000256" key="1">
    <source>
        <dbReference type="ARBA" id="ARBA00004141"/>
    </source>
</evidence>
<feature type="transmembrane region" description="Helical" evidence="8">
    <location>
        <begin position="73"/>
        <end position="93"/>
    </location>
</feature>
<dbReference type="InterPro" id="IPR002524">
    <property type="entry name" value="Cation_efflux"/>
</dbReference>
<evidence type="ECO:0000256" key="2">
    <source>
        <dbReference type="ARBA" id="ARBA00008114"/>
    </source>
</evidence>
<keyword evidence="3" id="KW-0813">Transport</keyword>
<dbReference type="GO" id="GO:0015086">
    <property type="term" value="F:cadmium ion transmembrane transporter activity"/>
    <property type="evidence" value="ECO:0007669"/>
    <property type="project" value="TreeGrafter"/>
</dbReference>
<dbReference type="NCBIfam" id="TIGR01297">
    <property type="entry name" value="CDF"/>
    <property type="match status" value="1"/>
</dbReference>
<feature type="domain" description="Cation efflux protein cytoplasmic" evidence="10">
    <location>
        <begin position="201"/>
        <end position="277"/>
    </location>
</feature>
<protein>
    <submittedName>
        <fullName evidence="11">Cation diffusion facilitator family transporter</fullName>
    </submittedName>
</protein>
<dbReference type="SUPFAM" id="SSF160240">
    <property type="entry name" value="Cation efflux protein cytoplasmic domain-like"/>
    <property type="match status" value="1"/>
</dbReference>
<feature type="transmembrane region" description="Helical" evidence="8">
    <location>
        <begin position="148"/>
        <end position="166"/>
    </location>
</feature>
<reference evidence="12" key="1">
    <citation type="submission" date="2016-10" db="EMBL/GenBank/DDBJ databases">
        <authorList>
            <person name="Varghese N."/>
            <person name="Submissions S."/>
        </authorList>
    </citation>
    <scope>NUCLEOTIDE SEQUENCE [LARGE SCALE GENOMIC DNA]</scope>
    <source>
        <strain evidence="12">IBRC-M 10403</strain>
    </source>
</reference>
<keyword evidence="5 8" id="KW-1133">Transmembrane helix</keyword>
<evidence type="ECO:0000259" key="9">
    <source>
        <dbReference type="Pfam" id="PF01545"/>
    </source>
</evidence>
<evidence type="ECO:0000256" key="6">
    <source>
        <dbReference type="ARBA" id="ARBA00023136"/>
    </source>
</evidence>
<dbReference type="PANTHER" id="PTHR43840">
    <property type="entry name" value="MITOCHONDRIAL METAL TRANSPORTER 1-RELATED"/>
    <property type="match status" value="1"/>
</dbReference>
<proteinExistence type="inferred from homology"/>
<keyword evidence="4 8" id="KW-0812">Transmembrane</keyword>